<feature type="domain" description="N-acetyltransferase" evidence="3">
    <location>
        <begin position="2"/>
        <end position="162"/>
    </location>
</feature>
<dbReference type="InterPro" id="IPR050832">
    <property type="entry name" value="Bact_Acetyltransf"/>
</dbReference>
<evidence type="ECO:0000256" key="2">
    <source>
        <dbReference type="ARBA" id="ARBA00023315"/>
    </source>
</evidence>
<dbReference type="CDD" id="cd04301">
    <property type="entry name" value="NAT_SF"/>
    <property type="match status" value="1"/>
</dbReference>
<dbReference type="Gene3D" id="3.40.630.30">
    <property type="match status" value="1"/>
</dbReference>
<dbReference type="InterPro" id="IPR016181">
    <property type="entry name" value="Acyl_CoA_acyltransferase"/>
</dbReference>
<protein>
    <submittedName>
        <fullName evidence="4">GNAT family N-acetyltransferase</fullName>
        <ecNumber evidence="4">2.3.-.-</ecNumber>
    </submittedName>
</protein>
<dbReference type="RefSeq" id="WP_369192790.1">
    <property type="nucleotide sequence ID" value="NZ_CP163431.1"/>
</dbReference>
<evidence type="ECO:0000259" key="3">
    <source>
        <dbReference type="PROSITE" id="PS51186"/>
    </source>
</evidence>
<dbReference type="PANTHER" id="PTHR43877">
    <property type="entry name" value="AMINOALKYLPHOSPHONATE N-ACETYLTRANSFERASE-RELATED-RELATED"/>
    <property type="match status" value="1"/>
</dbReference>
<dbReference type="EC" id="2.3.-.-" evidence="4"/>
<keyword evidence="1 4" id="KW-0808">Transferase</keyword>
<dbReference type="EMBL" id="CP163431">
    <property type="protein sequence ID" value="XDQ08161.1"/>
    <property type="molecule type" value="Genomic_DNA"/>
</dbReference>
<evidence type="ECO:0000256" key="1">
    <source>
        <dbReference type="ARBA" id="ARBA00022679"/>
    </source>
</evidence>
<dbReference type="InterPro" id="IPR000182">
    <property type="entry name" value="GNAT_dom"/>
</dbReference>
<dbReference type="Pfam" id="PF00583">
    <property type="entry name" value="Acetyltransf_1"/>
    <property type="match status" value="1"/>
</dbReference>
<name>A0AB39MP99_9ACTN</name>
<dbReference type="AlphaFoldDB" id="A0AB39MP99"/>
<accession>A0AB39MP99</accession>
<reference evidence="4" key="1">
    <citation type="submission" date="2024-07" db="EMBL/GenBank/DDBJ databases">
        <authorList>
            <person name="Yu S.T."/>
        </authorList>
    </citation>
    <scope>NUCLEOTIDE SEQUENCE</scope>
    <source>
        <strain evidence="4">R08</strain>
    </source>
</reference>
<evidence type="ECO:0000313" key="4">
    <source>
        <dbReference type="EMBL" id="XDQ08161.1"/>
    </source>
</evidence>
<gene>
    <name evidence="4" type="ORF">AB5J58_48805</name>
</gene>
<dbReference type="SUPFAM" id="SSF55729">
    <property type="entry name" value="Acyl-CoA N-acyltransferases (Nat)"/>
    <property type="match status" value="1"/>
</dbReference>
<proteinExistence type="predicted"/>
<dbReference type="PROSITE" id="PS51186">
    <property type="entry name" value="GNAT"/>
    <property type="match status" value="1"/>
</dbReference>
<organism evidence="4">
    <name type="scientific">Streptomyces sp. R08</name>
    <dbReference type="NCBI Taxonomy" id="3238624"/>
    <lineage>
        <taxon>Bacteria</taxon>
        <taxon>Bacillati</taxon>
        <taxon>Actinomycetota</taxon>
        <taxon>Actinomycetes</taxon>
        <taxon>Kitasatosporales</taxon>
        <taxon>Streptomycetaceae</taxon>
        <taxon>Streptomyces</taxon>
    </lineage>
</organism>
<keyword evidence="2 4" id="KW-0012">Acyltransferase</keyword>
<sequence length="176" mass="19572">MPPIRGIAEADWPQVAVLEAEAYADTSLTEGATVLRSRVRASADTCFVLHLNGRIAGYILALPYPKFHFPDLTRPEQTIYHSPNLHLHDLVISEAVRHKGFGTRLVNHLTDTARERGFESMSLIAVGGKETFWRAHGYQSHRGTRIPRSYGSDAVYMSTQVTACQSHEGRKVGRCA</sequence>
<dbReference type="GO" id="GO:0016747">
    <property type="term" value="F:acyltransferase activity, transferring groups other than amino-acyl groups"/>
    <property type="evidence" value="ECO:0007669"/>
    <property type="project" value="InterPro"/>
</dbReference>